<dbReference type="PRINTS" id="PR00405">
    <property type="entry name" value="REVINTRACTNG"/>
</dbReference>
<dbReference type="GO" id="GO:0005096">
    <property type="term" value="F:GTPase activator activity"/>
    <property type="evidence" value="ECO:0007669"/>
    <property type="project" value="InterPro"/>
</dbReference>
<dbReference type="GO" id="GO:0005737">
    <property type="term" value="C:cytoplasm"/>
    <property type="evidence" value="ECO:0007669"/>
    <property type="project" value="TreeGrafter"/>
</dbReference>
<proteinExistence type="predicted"/>
<dbReference type="Pfam" id="PF01412">
    <property type="entry name" value="ArfGap"/>
    <property type="match status" value="1"/>
</dbReference>
<keyword evidence="1" id="KW-0479">Metal-binding</keyword>
<name>A0A6A4T191_SCOMX</name>
<dbReference type="Proteomes" id="UP000438429">
    <property type="component" value="Unassembled WGS sequence"/>
</dbReference>
<dbReference type="GO" id="GO:0005547">
    <property type="term" value="F:phosphatidylinositol-3,4,5-trisphosphate binding"/>
    <property type="evidence" value="ECO:0007669"/>
    <property type="project" value="TreeGrafter"/>
</dbReference>
<dbReference type="InterPro" id="IPR038508">
    <property type="entry name" value="ArfGAP_dom_sf"/>
</dbReference>
<dbReference type="Gene3D" id="1.10.220.150">
    <property type="entry name" value="Arf GTPase activating protein"/>
    <property type="match status" value="1"/>
</dbReference>
<dbReference type="InterPro" id="IPR052589">
    <property type="entry name" value="Arf-GAP_dual-PH_domain"/>
</dbReference>
<organism evidence="3 4">
    <name type="scientific">Scophthalmus maximus</name>
    <name type="common">Turbot</name>
    <name type="synonym">Psetta maxima</name>
    <dbReference type="NCBI Taxonomy" id="52904"/>
    <lineage>
        <taxon>Eukaryota</taxon>
        <taxon>Metazoa</taxon>
        <taxon>Chordata</taxon>
        <taxon>Craniata</taxon>
        <taxon>Vertebrata</taxon>
        <taxon>Euteleostomi</taxon>
        <taxon>Actinopterygii</taxon>
        <taxon>Neopterygii</taxon>
        <taxon>Teleostei</taxon>
        <taxon>Neoteleostei</taxon>
        <taxon>Acanthomorphata</taxon>
        <taxon>Carangaria</taxon>
        <taxon>Pleuronectiformes</taxon>
        <taxon>Pleuronectoidei</taxon>
        <taxon>Scophthalmidae</taxon>
        <taxon>Scophthalmus</taxon>
    </lineage>
</organism>
<gene>
    <name evidence="3" type="ORF">F2P81_009898</name>
</gene>
<dbReference type="InterPro" id="IPR001164">
    <property type="entry name" value="ArfGAP_dom"/>
</dbReference>
<reference evidence="3 4" key="1">
    <citation type="submission" date="2019-06" db="EMBL/GenBank/DDBJ databases">
        <title>Draft genomes of female and male turbot (Scophthalmus maximus).</title>
        <authorList>
            <person name="Xu H."/>
            <person name="Xu X.-W."/>
            <person name="Shao C."/>
            <person name="Chen S."/>
        </authorList>
    </citation>
    <scope>NUCLEOTIDE SEQUENCE [LARGE SCALE GENOMIC DNA]</scope>
    <source>
        <strain evidence="3">Ysfricsl-2016a</strain>
        <tissue evidence="3">Blood</tissue>
    </source>
</reference>
<dbReference type="PANTHER" id="PTHR46021">
    <property type="entry name" value="ARF-GAP WITH DUAL PH DOMAIN-CONTAINING PROTEIN 1-LIKE PROTEIN"/>
    <property type="match status" value="1"/>
</dbReference>
<sequence>MIPSDAEQTHQHVLRLLRRTVSFEPKYDQIDRFTKLAPLLVTGGLNLFIQRLLDTSLTLALKRAADPLWGSCSLGVFICLDCSGIHRNIPDVSKVKSLSLSRWEDHEMQ</sequence>
<dbReference type="EMBL" id="VEVO01000009">
    <property type="protein sequence ID" value="KAF0037024.1"/>
    <property type="molecule type" value="Genomic_DNA"/>
</dbReference>
<dbReference type="PROSITE" id="PS50115">
    <property type="entry name" value="ARFGAP"/>
    <property type="match status" value="1"/>
</dbReference>
<dbReference type="InterPro" id="IPR037278">
    <property type="entry name" value="ARFGAP/RecO"/>
</dbReference>
<dbReference type="GO" id="GO:0005886">
    <property type="term" value="C:plasma membrane"/>
    <property type="evidence" value="ECO:0007669"/>
    <property type="project" value="TreeGrafter"/>
</dbReference>
<accession>A0A6A4T191</accession>
<dbReference type="SUPFAM" id="SSF57863">
    <property type="entry name" value="ArfGap/RecO-like zinc finger"/>
    <property type="match status" value="1"/>
</dbReference>
<dbReference type="PANTHER" id="PTHR46021:SF3">
    <property type="entry name" value="ARF-GAP WITH DUAL PH DOMAIN-CONTAINING PROTEIN 1"/>
    <property type="match status" value="1"/>
</dbReference>
<keyword evidence="1" id="KW-0863">Zinc-finger</keyword>
<feature type="non-terminal residue" evidence="3">
    <location>
        <position position="109"/>
    </location>
</feature>
<protein>
    <recommendedName>
        <fullName evidence="2">Arf-GAP domain-containing protein</fullName>
    </recommendedName>
</protein>
<feature type="domain" description="Arf-GAP" evidence="2">
    <location>
        <begin position="64"/>
        <end position="109"/>
    </location>
</feature>
<dbReference type="GO" id="GO:0008270">
    <property type="term" value="F:zinc ion binding"/>
    <property type="evidence" value="ECO:0007669"/>
    <property type="project" value="UniProtKB-KW"/>
</dbReference>
<keyword evidence="1" id="KW-0862">Zinc</keyword>
<evidence type="ECO:0000313" key="3">
    <source>
        <dbReference type="EMBL" id="KAF0037024.1"/>
    </source>
</evidence>
<evidence type="ECO:0000256" key="1">
    <source>
        <dbReference type="PROSITE-ProRule" id="PRU00288"/>
    </source>
</evidence>
<evidence type="ECO:0000259" key="2">
    <source>
        <dbReference type="PROSITE" id="PS50115"/>
    </source>
</evidence>
<dbReference type="AlphaFoldDB" id="A0A6A4T191"/>
<comment type="caution">
    <text evidence="3">The sequence shown here is derived from an EMBL/GenBank/DDBJ whole genome shotgun (WGS) entry which is preliminary data.</text>
</comment>
<evidence type="ECO:0000313" key="4">
    <source>
        <dbReference type="Proteomes" id="UP000438429"/>
    </source>
</evidence>